<dbReference type="PANTHER" id="PTHR46663:SF2">
    <property type="entry name" value="GGDEF DOMAIN-CONTAINING PROTEIN"/>
    <property type="match status" value="1"/>
</dbReference>
<dbReference type="InterPro" id="IPR000014">
    <property type="entry name" value="PAS"/>
</dbReference>
<dbReference type="Pfam" id="PF13426">
    <property type="entry name" value="PAS_9"/>
    <property type="match status" value="1"/>
</dbReference>
<reference evidence="4" key="1">
    <citation type="submission" date="2016-10" db="EMBL/GenBank/DDBJ databases">
        <authorList>
            <person name="de Groot N.N."/>
        </authorList>
    </citation>
    <scope>NUCLEOTIDE SEQUENCE</scope>
</reference>
<dbReference type="InterPro" id="IPR035965">
    <property type="entry name" value="PAS-like_dom_sf"/>
</dbReference>
<dbReference type="InterPro" id="IPR029787">
    <property type="entry name" value="Nucleotide_cyclase"/>
</dbReference>
<sequence>MKKIKILEKALNDLIYISSCNDENIFPKILKIFNNAISSNRSSIWIKDERHLKCLSVYPNIEQLQNLQVPFNDPSPCLKKLQSHKPFLLNLENDFEMLCEEFKKYIDRKTTKTILITPIIVNSKIIGIVANSSTKKTDEWNDYEVNFAMVAATILSLHIQTQRVEQISQKLQEMKSLLDNSKTIIFHWSNDEGWPVISVTENIAMFGYSAEDFLNNKITYSSIIYKDDLETVSKEVAYYLEHNIDRFVQVYRIQTANGDIRWIEDTTVVQRDKENKAIGFLGIIHDITEKREIENRLKENEAKFKAMVESSLAGVFVYRDTYLYINSAFEEITGYSENQLKKMMPESVLEKKLQKSFHEIGQKRIQGKLLAPSAYQDIPIIRKDGQKRIIRLSASTILYEGNYAGAGTVVDVTDIVREKKQRMMLSQTLKQTDDIVYITKIDGSIIYVNESTIKNYGYTKEELLGSSPQIFASGKYDKSFFKKLWEIILSGKNYNAVLTNRTKDGKLLYEEKNITPILNENNEIESFVSTGTNITKRVELEKKLKKMAIIDNLTQVYNRHKLNEIIQAEIEMVKRYEENSAIVMIDIDHFKYVNDTYGHDIGDVVLKFLCQTILHSIRKVDTFGRWGGEEFILILSHLDISQALIKAESIRKTIENSLIDGKYKITISMGVTKFKNEDTMTQLLKRVDDLLYEAKETGRNKVVAKV</sequence>
<dbReference type="AlphaFoldDB" id="A0A1W1C0R1"/>
<evidence type="ECO:0000259" key="1">
    <source>
        <dbReference type="PROSITE" id="PS50112"/>
    </source>
</evidence>
<dbReference type="InterPro" id="IPR000700">
    <property type="entry name" value="PAS-assoc_C"/>
</dbReference>
<dbReference type="EMBL" id="FPHE01000092">
    <property type="protein sequence ID" value="SFV59379.1"/>
    <property type="molecule type" value="Genomic_DNA"/>
</dbReference>
<dbReference type="InterPro" id="IPR013655">
    <property type="entry name" value="PAS_fold_3"/>
</dbReference>
<dbReference type="InterPro" id="IPR000160">
    <property type="entry name" value="GGDEF_dom"/>
</dbReference>
<dbReference type="SUPFAM" id="SSF55785">
    <property type="entry name" value="PYP-like sensor domain (PAS domain)"/>
    <property type="match status" value="3"/>
</dbReference>
<proteinExistence type="predicted"/>
<dbReference type="PROSITE" id="PS50112">
    <property type="entry name" value="PAS"/>
    <property type="match status" value="1"/>
</dbReference>
<dbReference type="Pfam" id="PF08447">
    <property type="entry name" value="PAS_3"/>
    <property type="match status" value="1"/>
</dbReference>
<dbReference type="SMART" id="SM00091">
    <property type="entry name" value="PAS"/>
    <property type="match status" value="3"/>
</dbReference>
<dbReference type="PROSITE" id="PS50887">
    <property type="entry name" value="GGDEF"/>
    <property type="match status" value="1"/>
</dbReference>
<dbReference type="NCBIfam" id="TIGR00229">
    <property type="entry name" value="sensory_box"/>
    <property type="match status" value="3"/>
</dbReference>
<dbReference type="CDD" id="cd01949">
    <property type="entry name" value="GGDEF"/>
    <property type="match status" value="1"/>
</dbReference>
<dbReference type="InterPro" id="IPR029016">
    <property type="entry name" value="GAF-like_dom_sf"/>
</dbReference>
<dbReference type="Gene3D" id="3.30.70.270">
    <property type="match status" value="1"/>
</dbReference>
<dbReference type="InterPro" id="IPR001610">
    <property type="entry name" value="PAC"/>
</dbReference>
<dbReference type="Pfam" id="PF00990">
    <property type="entry name" value="GGDEF"/>
    <property type="match status" value="1"/>
</dbReference>
<dbReference type="InterPro" id="IPR052163">
    <property type="entry name" value="DGC-Regulatory_Protein"/>
</dbReference>
<dbReference type="SMART" id="SM00267">
    <property type="entry name" value="GGDEF"/>
    <property type="match status" value="1"/>
</dbReference>
<dbReference type="InterPro" id="IPR003018">
    <property type="entry name" value="GAF"/>
</dbReference>
<feature type="domain" description="PAC" evidence="2">
    <location>
        <begin position="246"/>
        <end position="299"/>
    </location>
</feature>
<evidence type="ECO:0000259" key="3">
    <source>
        <dbReference type="PROSITE" id="PS50887"/>
    </source>
</evidence>
<dbReference type="Pfam" id="PF13188">
    <property type="entry name" value="PAS_8"/>
    <property type="match status" value="1"/>
</dbReference>
<dbReference type="NCBIfam" id="TIGR00254">
    <property type="entry name" value="GGDEF"/>
    <property type="match status" value="1"/>
</dbReference>
<dbReference type="SMART" id="SM00086">
    <property type="entry name" value="PAC"/>
    <property type="match status" value="3"/>
</dbReference>
<dbReference type="PANTHER" id="PTHR46663">
    <property type="entry name" value="DIGUANYLATE CYCLASE DGCT-RELATED"/>
    <property type="match status" value="1"/>
</dbReference>
<dbReference type="SMART" id="SM00065">
    <property type="entry name" value="GAF"/>
    <property type="match status" value="1"/>
</dbReference>
<evidence type="ECO:0000313" key="4">
    <source>
        <dbReference type="EMBL" id="SFV59379.1"/>
    </source>
</evidence>
<dbReference type="Gene3D" id="3.30.450.40">
    <property type="match status" value="1"/>
</dbReference>
<dbReference type="PROSITE" id="PS50113">
    <property type="entry name" value="PAC"/>
    <property type="match status" value="2"/>
</dbReference>
<accession>A0A1W1C0R1</accession>
<dbReference type="FunFam" id="3.30.70.270:FF:000001">
    <property type="entry name" value="Diguanylate cyclase domain protein"/>
    <property type="match status" value="1"/>
</dbReference>
<protein>
    <submittedName>
        <fullName evidence="4">Diguanylate cyclase/phosphodiesterase (GGDEF &amp; EAL domains) with PAS/PAC sensor(S)</fullName>
    </submittedName>
</protein>
<dbReference type="CDD" id="cd00130">
    <property type="entry name" value="PAS"/>
    <property type="match status" value="3"/>
</dbReference>
<gene>
    <name evidence="4" type="ORF">MNB_SV-12-1283</name>
</gene>
<dbReference type="Gene3D" id="3.30.450.20">
    <property type="entry name" value="PAS domain"/>
    <property type="match status" value="3"/>
</dbReference>
<dbReference type="SUPFAM" id="SSF55073">
    <property type="entry name" value="Nucleotide cyclase"/>
    <property type="match status" value="1"/>
</dbReference>
<feature type="domain" description="PAC" evidence="2">
    <location>
        <begin position="492"/>
        <end position="546"/>
    </location>
</feature>
<feature type="domain" description="GGDEF" evidence="3">
    <location>
        <begin position="578"/>
        <end position="706"/>
    </location>
</feature>
<dbReference type="Pfam" id="PF01590">
    <property type="entry name" value="GAF"/>
    <property type="match status" value="1"/>
</dbReference>
<evidence type="ECO:0000259" key="2">
    <source>
        <dbReference type="PROSITE" id="PS50113"/>
    </source>
</evidence>
<organism evidence="4">
    <name type="scientific">hydrothermal vent metagenome</name>
    <dbReference type="NCBI Taxonomy" id="652676"/>
    <lineage>
        <taxon>unclassified sequences</taxon>
        <taxon>metagenomes</taxon>
        <taxon>ecological metagenomes</taxon>
    </lineage>
</organism>
<name>A0A1W1C0R1_9ZZZZ</name>
<feature type="domain" description="PAS" evidence="1">
    <location>
        <begin position="421"/>
        <end position="467"/>
    </location>
</feature>
<dbReference type="InterPro" id="IPR043128">
    <property type="entry name" value="Rev_trsase/Diguanyl_cyclase"/>
</dbReference>
<dbReference type="SUPFAM" id="SSF55781">
    <property type="entry name" value="GAF domain-like"/>
    <property type="match status" value="1"/>
</dbReference>